<dbReference type="SUPFAM" id="SSF50952">
    <property type="entry name" value="Soluble quinoprotein glucose dehydrogenase"/>
    <property type="match status" value="1"/>
</dbReference>
<protein>
    <submittedName>
        <fullName evidence="5">PQQ-dependent sugar dehydrogenase</fullName>
    </submittedName>
</protein>
<proteinExistence type="predicted"/>
<keyword evidence="1 2" id="KW-0732">Signal</keyword>
<feature type="chain" id="PRO_5047185622" evidence="2">
    <location>
        <begin position="19"/>
        <end position="457"/>
    </location>
</feature>
<comment type="caution">
    <text evidence="5">The sequence shown here is derived from an EMBL/GenBank/DDBJ whole genome shotgun (WGS) entry which is preliminary data.</text>
</comment>
<dbReference type="InterPro" id="IPR026444">
    <property type="entry name" value="Secre_tail"/>
</dbReference>
<dbReference type="Pfam" id="PF18962">
    <property type="entry name" value="Por_Secre_tail"/>
    <property type="match status" value="1"/>
</dbReference>
<evidence type="ECO:0000313" key="5">
    <source>
        <dbReference type="EMBL" id="MFC4738602.1"/>
    </source>
</evidence>
<accession>A0ABV9NZA6</accession>
<evidence type="ECO:0000259" key="3">
    <source>
        <dbReference type="Pfam" id="PF07995"/>
    </source>
</evidence>
<evidence type="ECO:0000313" key="6">
    <source>
        <dbReference type="Proteomes" id="UP001595885"/>
    </source>
</evidence>
<dbReference type="InterPro" id="IPR011041">
    <property type="entry name" value="Quinoprot_gluc/sorb_DH_b-prop"/>
</dbReference>
<evidence type="ECO:0000259" key="4">
    <source>
        <dbReference type="Pfam" id="PF18962"/>
    </source>
</evidence>
<dbReference type="InterPro" id="IPR012938">
    <property type="entry name" value="Glc/Sorbosone_DH"/>
</dbReference>
<feature type="domain" description="Glucose/Sorbosone dehydrogenase" evidence="3">
    <location>
        <begin position="35"/>
        <end position="357"/>
    </location>
</feature>
<evidence type="ECO:0000256" key="1">
    <source>
        <dbReference type="ARBA" id="ARBA00022729"/>
    </source>
</evidence>
<feature type="signal peptide" evidence="2">
    <location>
        <begin position="1"/>
        <end position="18"/>
    </location>
</feature>
<dbReference type="Proteomes" id="UP001595885">
    <property type="component" value="Unassembled WGS sequence"/>
</dbReference>
<feature type="domain" description="Secretion system C-terminal sorting" evidence="4">
    <location>
        <begin position="383"/>
        <end position="454"/>
    </location>
</feature>
<dbReference type="PANTHER" id="PTHR19328:SF75">
    <property type="entry name" value="ALDOSE SUGAR DEHYDROGENASE YLII"/>
    <property type="match status" value="1"/>
</dbReference>
<dbReference type="PANTHER" id="PTHR19328">
    <property type="entry name" value="HEDGEHOG-INTERACTING PROTEIN"/>
    <property type="match status" value="1"/>
</dbReference>
<dbReference type="Gene3D" id="2.120.10.30">
    <property type="entry name" value="TolB, C-terminal domain"/>
    <property type="match status" value="1"/>
</dbReference>
<dbReference type="Pfam" id="PF07995">
    <property type="entry name" value="GSDH"/>
    <property type="match status" value="1"/>
</dbReference>
<evidence type="ECO:0000256" key="2">
    <source>
        <dbReference type="SAM" id="SignalP"/>
    </source>
</evidence>
<dbReference type="NCBIfam" id="TIGR04183">
    <property type="entry name" value="Por_Secre_tail"/>
    <property type="match status" value="1"/>
</dbReference>
<dbReference type="InterPro" id="IPR011042">
    <property type="entry name" value="6-blade_b-propeller_TolB-like"/>
</dbReference>
<organism evidence="5 6">
    <name type="scientific">Flavobacterium ponti</name>
    <dbReference type="NCBI Taxonomy" id="665133"/>
    <lineage>
        <taxon>Bacteria</taxon>
        <taxon>Pseudomonadati</taxon>
        <taxon>Bacteroidota</taxon>
        <taxon>Flavobacteriia</taxon>
        <taxon>Flavobacteriales</taxon>
        <taxon>Flavobacteriaceae</taxon>
        <taxon>Flavobacterium</taxon>
    </lineage>
</organism>
<gene>
    <name evidence="5" type="ORF">ACFO3U_01200</name>
</gene>
<reference evidence="6" key="1">
    <citation type="journal article" date="2019" name="Int. J. Syst. Evol. Microbiol.">
        <title>The Global Catalogue of Microorganisms (GCM) 10K type strain sequencing project: providing services to taxonomists for standard genome sequencing and annotation.</title>
        <authorList>
            <consortium name="The Broad Institute Genomics Platform"/>
            <consortium name="The Broad Institute Genome Sequencing Center for Infectious Disease"/>
            <person name="Wu L."/>
            <person name="Ma J."/>
        </authorList>
    </citation>
    <scope>NUCLEOTIDE SEQUENCE [LARGE SCALE GENOMIC DNA]</scope>
    <source>
        <strain evidence="6">CCUG 50349</strain>
    </source>
</reference>
<name>A0ABV9NZA6_9FLAO</name>
<sequence length="457" mass="49286">MKNLLLLIVAFASSVVFSQTIAIQSFATGFSGAVEITHAGDSRLFVVQQGGLIRVLNANGTINSTPFLNLTSLVASGGERGLLGLAFHPDYTTNGYFFVNYTNTSGNTVIARYSVNSSNPDIANTSGTILMTISQPYSNHNGGSLRFGSDGYLYIGMGDGGSGGDPENRAQNINTNLGKMLRVDVNTTIAPFYTSPASNPYVGIAGNDEIWAIGLRNPWKFSFNRLNGDLWIADVGQNNIEEINKVSNPLTAGLNFGWRCYEGNVAYNTSGCAPIGTMTMPLTQYTHSQGCSITGGYEYTGTAYPNFLNKYFFADYCENRIGYTNTTTGAITYTPYFSGNNNFTSFGEDMNGELYITNSNTIFKIIDTSTASTTSFEKAGFSLYPNPVKNSFTLLSSTSRIAKQIQIFDVSGKLLISKEVSQSASNTIDVSSLSNGIYIVNVSTTDGNDFTSKLVKE</sequence>
<keyword evidence="6" id="KW-1185">Reference proteome</keyword>
<dbReference type="EMBL" id="JBHSGW010000001">
    <property type="protein sequence ID" value="MFC4738602.1"/>
    <property type="molecule type" value="Genomic_DNA"/>
</dbReference>
<dbReference type="RefSeq" id="WP_379737631.1">
    <property type="nucleotide sequence ID" value="NZ_JBHSGW010000001.1"/>
</dbReference>